<name>A0A4S5EQA0_9ACTN</name>
<comment type="caution">
    <text evidence="1">The sequence shown here is derived from an EMBL/GenBank/DDBJ whole genome shotgun (WGS) entry which is preliminary data.</text>
</comment>
<dbReference type="EMBL" id="SSXH01000222">
    <property type="protein sequence ID" value="THJ74545.1"/>
    <property type="molecule type" value="Genomic_DNA"/>
</dbReference>
<accession>A0A4S5EQA0</accession>
<evidence type="ECO:0000313" key="1">
    <source>
        <dbReference type="EMBL" id="THJ74545.1"/>
    </source>
</evidence>
<reference evidence="1 2" key="1">
    <citation type="submission" date="2019-04" db="EMBL/GenBank/DDBJ databases">
        <title>Draft genome sequences for three unisolated Alnus-infective Frankia Sp+ strains, AgTrS, AiOr and AvVan, the first sequenced Frankia strains able to sporulate in-planta.</title>
        <authorList>
            <person name="Bethencourt L."/>
            <person name="Vautrin F."/>
            <person name="Taib N."/>
            <person name="Dubost A."/>
            <person name="Castro-Garcia L."/>
            <person name="Imbaud O."/>
            <person name="Abrouk D."/>
            <person name="Fournier P."/>
            <person name="Briolay J."/>
            <person name="Nguyen A."/>
            <person name="Normand P."/>
            <person name="Fernandez M.P."/>
            <person name="Brochier-Armanet C."/>
            <person name="Herrera-Belaroussi A."/>
        </authorList>
    </citation>
    <scope>NUCLEOTIDE SEQUENCE [LARGE SCALE GENOMIC DNA]</scope>
    <source>
        <strain evidence="1 2">AvVan</strain>
    </source>
</reference>
<gene>
    <name evidence="1" type="ORF">E7Y31_10835</name>
</gene>
<dbReference type="AlphaFoldDB" id="A0A4S5EQA0"/>
<organism evidence="1 2">
    <name type="scientific">Candidatus Frankia alpina</name>
    <dbReference type="NCBI Taxonomy" id="2699483"/>
    <lineage>
        <taxon>Bacteria</taxon>
        <taxon>Bacillati</taxon>
        <taxon>Actinomycetota</taxon>
        <taxon>Actinomycetes</taxon>
        <taxon>Frankiales</taxon>
        <taxon>Frankiaceae</taxon>
        <taxon>Frankia</taxon>
    </lineage>
</organism>
<keyword evidence="2" id="KW-1185">Reference proteome</keyword>
<sequence length="107" mass="11631">MKFHVQAQRCTDIYTVNGVATPVTFTRGVAVPVPPREVDVLARMEVALQTVRDMASAEREVANDIEELDHACHSVGLAAFVLDNEIEVFTNALGSAREKHKANGGAR</sequence>
<dbReference type="RefSeq" id="WP_136448047.1">
    <property type="nucleotide sequence ID" value="NZ_CADCWT010000156.1"/>
</dbReference>
<dbReference type="OrthoDB" id="9983849at2"/>
<protein>
    <submittedName>
        <fullName evidence="1">Uncharacterized protein</fullName>
    </submittedName>
</protein>
<evidence type="ECO:0000313" key="2">
    <source>
        <dbReference type="Proteomes" id="UP000305282"/>
    </source>
</evidence>
<dbReference type="Proteomes" id="UP000305282">
    <property type="component" value="Unassembled WGS sequence"/>
</dbReference>
<proteinExistence type="predicted"/>